<dbReference type="EMBL" id="CM029038">
    <property type="protein sequence ID" value="KAG2648077.1"/>
    <property type="molecule type" value="Genomic_DNA"/>
</dbReference>
<accession>A0A8T0WPL3</accession>
<name>A0A8T0WPL3_PANVG</name>
<keyword evidence="3" id="KW-1185">Reference proteome</keyword>
<proteinExistence type="predicted"/>
<protein>
    <submittedName>
        <fullName evidence="2">Uncharacterized protein</fullName>
    </submittedName>
</protein>
<feature type="compositionally biased region" description="Basic residues" evidence="1">
    <location>
        <begin position="68"/>
        <end position="85"/>
    </location>
</feature>
<organism evidence="2 3">
    <name type="scientific">Panicum virgatum</name>
    <name type="common">Blackwell switchgrass</name>
    <dbReference type="NCBI Taxonomy" id="38727"/>
    <lineage>
        <taxon>Eukaryota</taxon>
        <taxon>Viridiplantae</taxon>
        <taxon>Streptophyta</taxon>
        <taxon>Embryophyta</taxon>
        <taxon>Tracheophyta</taxon>
        <taxon>Spermatophyta</taxon>
        <taxon>Magnoliopsida</taxon>
        <taxon>Liliopsida</taxon>
        <taxon>Poales</taxon>
        <taxon>Poaceae</taxon>
        <taxon>PACMAD clade</taxon>
        <taxon>Panicoideae</taxon>
        <taxon>Panicodae</taxon>
        <taxon>Paniceae</taxon>
        <taxon>Panicinae</taxon>
        <taxon>Panicum</taxon>
        <taxon>Panicum sect. Hiantes</taxon>
    </lineage>
</organism>
<feature type="region of interest" description="Disordered" evidence="1">
    <location>
        <begin position="29"/>
        <end position="156"/>
    </location>
</feature>
<dbReference type="Proteomes" id="UP000823388">
    <property type="component" value="Chromosome 1N"/>
</dbReference>
<feature type="compositionally biased region" description="Low complexity" evidence="1">
    <location>
        <begin position="131"/>
        <end position="146"/>
    </location>
</feature>
<feature type="compositionally biased region" description="Low complexity" evidence="1">
    <location>
        <begin position="91"/>
        <end position="100"/>
    </location>
</feature>
<feature type="compositionally biased region" description="Low complexity" evidence="1">
    <location>
        <begin position="111"/>
        <end position="122"/>
    </location>
</feature>
<sequence>MESFTFNNFRGLTCGSTLITRPFCPSNSIHIGPSPHGSSRPPAPTRLRHEPPPPEHPAAHAAVEARHARPRPRPLPRGAPARRRAARDAASRAAVANRASPGPPGRRGEAAARANGRVRAPPHALPRRPRPSSATRPSAPATNSAPCGASAAKAELRPRAVAADPRFTRRLLKAVLDAPCRAGQPRASAGRAPAAEGPHGCCRYPDAWAGPCPRRELKLEDNERRSALACGAVGRTSHSPLARGRMPLPLAPHSPLARDRARRAVAHLAARSTLCFTCAAGSTRRAALHFAAHGQLRPRLALITRLVGGRGSELET</sequence>
<reference evidence="2" key="1">
    <citation type="submission" date="2020-05" db="EMBL/GenBank/DDBJ databases">
        <title>WGS assembly of Panicum virgatum.</title>
        <authorList>
            <person name="Lovell J.T."/>
            <person name="Jenkins J."/>
            <person name="Shu S."/>
            <person name="Juenger T.E."/>
            <person name="Schmutz J."/>
        </authorList>
    </citation>
    <scope>NUCLEOTIDE SEQUENCE</scope>
    <source>
        <strain evidence="2">AP13</strain>
    </source>
</reference>
<evidence type="ECO:0000256" key="1">
    <source>
        <dbReference type="SAM" id="MobiDB-lite"/>
    </source>
</evidence>
<gene>
    <name evidence="2" type="ORF">PVAP13_1NG052208</name>
</gene>
<evidence type="ECO:0000313" key="3">
    <source>
        <dbReference type="Proteomes" id="UP000823388"/>
    </source>
</evidence>
<dbReference type="AlphaFoldDB" id="A0A8T0WPL3"/>
<evidence type="ECO:0000313" key="2">
    <source>
        <dbReference type="EMBL" id="KAG2648077.1"/>
    </source>
</evidence>
<comment type="caution">
    <text evidence="2">The sequence shown here is derived from an EMBL/GenBank/DDBJ whole genome shotgun (WGS) entry which is preliminary data.</text>
</comment>